<reference evidence="12" key="1">
    <citation type="submission" date="2016-10" db="EMBL/GenBank/DDBJ databases">
        <authorList>
            <person name="Varghese N."/>
            <person name="Submissions S."/>
        </authorList>
    </citation>
    <scope>NUCLEOTIDE SEQUENCE [LARGE SCALE GENOMIC DNA]</scope>
    <source>
        <strain evidence="12">CGMCC 1.10223</strain>
    </source>
</reference>
<keyword evidence="7" id="KW-0456">Lyase</keyword>
<protein>
    <recommendedName>
        <fullName evidence="10">Pel9A-like right handed beta-helix region domain-containing protein</fullName>
    </recommendedName>
</protein>
<dbReference type="Proteomes" id="UP000183410">
    <property type="component" value="Unassembled WGS sequence"/>
</dbReference>
<keyword evidence="3" id="KW-0964">Secreted</keyword>
<evidence type="ECO:0000256" key="3">
    <source>
        <dbReference type="ARBA" id="ARBA00022525"/>
    </source>
</evidence>
<evidence type="ECO:0000256" key="4">
    <source>
        <dbReference type="ARBA" id="ARBA00022723"/>
    </source>
</evidence>
<evidence type="ECO:0000256" key="2">
    <source>
        <dbReference type="ARBA" id="ARBA00004613"/>
    </source>
</evidence>
<comment type="similarity">
    <text evidence="8">Belongs to the polysaccharide lyase 9 family.</text>
</comment>
<dbReference type="SUPFAM" id="SSF51126">
    <property type="entry name" value="Pectin lyase-like"/>
    <property type="match status" value="1"/>
</dbReference>
<evidence type="ECO:0000256" key="8">
    <source>
        <dbReference type="ARBA" id="ARBA00038263"/>
    </source>
</evidence>
<dbReference type="GO" id="GO:0046872">
    <property type="term" value="F:metal ion binding"/>
    <property type="evidence" value="ECO:0007669"/>
    <property type="project" value="UniProtKB-KW"/>
</dbReference>
<evidence type="ECO:0000256" key="9">
    <source>
        <dbReference type="SAM" id="SignalP"/>
    </source>
</evidence>
<dbReference type="AlphaFoldDB" id="A0A1I2FT61"/>
<dbReference type="Pfam" id="PF22842">
    <property type="entry name" value="Pel9A-like_beta_helix"/>
    <property type="match status" value="1"/>
</dbReference>
<evidence type="ECO:0000256" key="6">
    <source>
        <dbReference type="ARBA" id="ARBA00022837"/>
    </source>
</evidence>
<keyword evidence="5 9" id="KW-0732">Signal</keyword>
<organism evidence="11 12">
    <name type="scientific">Paenibacillus algorifonticola</name>
    <dbReference type="NCBI Taxonomy" id="684063"/>
    <lineage>
        <taxon>Bacteria</taxon>
        <taxon>Bacillati</taxon>
        <taxon>Bacillota</taxon>
        <taxon>Bacilli</taxon>
        <taxon>Bacillales</taxon>
        <taxon>Paenibacillaceae</taxon>
        <taxon>Paenibacillus</taxon>
    </lineage>
</organism>
<gene>
    <name evidence="11" type="ORF">SAMN04487969_113109</name>
</gene>
<evidence type="ECO:0000256" key="1">
    <source>
        <dbReference type="ARBA" id="ARBA00001913"/>
    </source>
</evidence>
<keyword evidence="6" id="KW-0106">Calcium</keyword>
<evidence type="ECO:0000256" key="5">
    <source>
        <dbReference type="ARBA" id="ARBA00022729"/>
    </source>
</evidence>
<dbReference type="InterPro" id="IPR053868">
    <property type="entry name" value="Pel9A-like_beta_helix"/>
</dbReference>
<evidence type="ECO:0000313" key="11">
    <source>
        <dbReference type="EMBL" id="SFF08505.1"/>
    </source>
</evidence>
<dbReference type="GO" id="GO:0005576">
    <property type="term" value="C:extracellular region"/>
    <property type="evidence" value="ECO:0007669"/>
    <property type="project" value="UniProtKB-SubCell"/>
</dbReference>
<comment type="cofactor">
    <cofactor evidence="1">
        <name>Ca(2+)</name>
        <dbReference type="ChEBI" id="CHEBI:29108"/>
    </cofactor>
</comment>
<name>A0A1I2FT61_9BACL</name>
<dbReference type="InterPro" id="IPR012334">
    <property type="entry name" value="Pectin_lyas_fold"/>
</dbReference>
<comment type="subcellular location">
    <subcellularLocation>
        <location evidence="2">Secreted</location>
    </subcellularLocation>
</comment>
<sequence>MKKMGSLFVIGFMCAALFMTISVNAATSTTSYYVSPTGSDSNAGTKSKPFKSLMKAQSAAASGDTVYIRGGVYNDFDIAKIDSIYNYVNDITKSGITYKAYAGERPVFEFKNVPTNLRVAAFFVEDQVTGVTFKGFDVTGIEVGDQAQSEAFRIRGQADIVNVAAHDIEAIGFYFTGRGTGTVLNSDAYITLDQLRYPLKIQMVWVLMEGLFRSLNPVHGITVTMDSTVSAQMDQ</sequence>
<dbReference type="EMBL" id="FONN01000013">
    <property type="protein sequence ID" value="SFF08505.1"/>
    <property type="molecule type" value="Genomic_DNA"/>
</dbReference>
<evidence type="ECO:0000256" key="7">
    <source>
        <dbReference type="ARBA" id="ARBA00023239"/>
    </source>
</evidence>
<feature type="chain" id="PRO_5010202213" description="Pel9A-like right handed beta-helix region domain-containing protein" evidence="9">
    <location>
        <begin position="26"/>
        <end position="235"/>
    </location>
</feature>
<keyword evidence="4" id="KW-0479">Metal-binding</keyword>
<accession>A0A1I2FT61</accession>
<feature type="domain" description="Pel9A-like right handed beta-helix region" evidence="10">
    <location>
        <begin position="23"/>
        <end position="194"/>
    </location>
</feature>
<feature type="signal peptide" evidence="9">
    <location>
        <begin position="1"/>
        <end position="25"/>
    </location>
</feature>
<dbReference type="PANTHER" id="PTHR40088">
    <property type="entry name" value="PECTATE LYASE (EUROFUNG)"/>
    <property type="match status" value="1"/>
</dbReference>
<dbReference type="InterPro" id="IPR011050">
    <property type="entry name" value="Pectin_lyase_fold/virulence"/>
</dbReference>
<dbReference type="InterPro" id="IPR052052">
    <property type="entry name" value="Polysaccharide_Lyase_9"/>
</dbReference>
<dbReference type="Gene3D" id="2.160.20.10">
    <property type="entry name" value="Single-stranded right-handed beta-helix, Pectin lyase-like"/>
    <property type="match status" value="1"/>
</dbReference>
<evidence type="ECO:0000313" key="12">
    <source>
        <dbReference type="Proteomes" id="UP000183410"/>
    </source>
</evidence>
<dbReference type="GO" id="GO:0016837">
    <property type="term" value="F:carbon-oxygen lyase activity, acting on polysaccharides"/>
    <property type="evidence" value="ECO:0007669"/>
    <property type="project" value="TreeGrafter"/>
</dbReference>
<dbReference type="PANTHER" id="PTHR40088:SF1">
    <property type="entry name" value="PECTATE LYASE PEL9"/>
    <property type="match status" value="1"/>
</dbReference>
<keyword evidence="12" id="KW-1185">Reference proteome</keyword>
<proteinExistence type="inferred from homology"/>
<evidence type="ECO:0000259" key="10">
    <source>
        <dbReference type="Pfam" id="PF22842"/>
    </source>
</evidence>